<evidence type="ECO:0000256" key="4">
    <source>
        <dbReference type="ARBA" id="ARBA00012376"/>
    </source>
</evidence>
<keyword evidence="9" id="KW-0507">mRNA processing</keyword>
<dbReference type="OrthoDB" id="259935at2759"/>
<dbReference type="PROSITE" id="PS50103">
    <property type="entry name" value="ZF_C3H1"/>
    <property type="match status" value="1"/>
</dbReference>
<feature type="compositionally biased region" description="Basic and acidic residues" evidence="26">
    <location>
        <begin position="95"/>
        <end position="112"/>
    </location>
</feature>
<comment type="catalytic activity">
    <reaction evidence="20">
        <text>5,6-dihydrouridine(47) in tRNA + NAD(+) = uridine(47) in tRNA + NADH + H(+)</text>
        <dbReference type="Rhea" id="RHEA:53364"/>
        <dbReference type="Rhea" id="RHEA-COMP:13539"/>
        <dbReference type="Rhea" id="RHEA-COMP:13540"/>
        <dbReference type="ChEBI" id="CHEBI:15378"/>
        <dbReference type="ChEBI" id="CHEBI:57540"/>
        <dbReference type="ChEBI" id="CHEBI:57945"/>
        <dbReference type="ChEBI" id="CHEBI:65315"/>
        <dbReference type="ChEBI" id="CHEBI:74443"/>
        <dbReference type="EC" id="1.3.1.89"/>
    </reaction>
    <physiologicalReaction direction="right-to-left" evidence="20">
        <dbReference type="Rhea" id="RHEA:53366"/>
    </physiologicalReaction>
</comment>
<keyword evidence="11 24" id="KW-0479">Metal-binding</keyword>
<evidence type="ECO:0000256" key="5">
    <source>
        <dbReference type="ARBA" id="ARBA00022143"/>
    </source>
</evidence>
<reference evidence="28 29" key="1">
    <citation type="submission" date="2016-12" db="EMBL/GenBank/DDBJ databases">
        <title>The genomes of Aspergillus section Nigri reveals drivers in fungal speciation.</title>
        <authorList>
            <consortium name="DOE Joint Genome Institute"/>
            <person name="Vesth T.C."/>
            <person name="Nybo J."/>
            <person name="Theobald S."/>
            <person name="Brandl J."/>
            <person name="Frisvad J.C."/>
            <person name="Nielsen K.F."/>
            <person name="Lyhne E.K."/>
            <person name="Kogle M.E."/>
            <person name="Kuo A."/>
            <person name="Riley R."/>
            <person name="Clum A."/>
            <person name="Nolan M."/>
            <person name="Lipzen A."/>
            <person name="Salamov A."/>
            <person name="Henrissat B."/>
            <person name="Wiebenga A."/>
            <person name="De Vries R.P."/>
            <person name="Grigoriev I.V."/>
            <person name="Mortensen U.H."/>
            <person name="Andersen M.R."/>
            <person name="Baker S.E."/>
        </authorList>
    </citation>
    <scope>NUCLEOTIDE SEQUENCE [LARGE SCALE GENOMIC DNA]</scope>
    <source>
        <strain evidence="28 29">IBT 23096</strain>
    </source>
</reference>
<dbReference type="PROSITE" id="PS01136">
    <property type="entry name" value="UPF0034"/>
    <property type="match status" value="1"/>
</dbReference>
<comment type="catalytic activity">
    <reaction evidence="22">
        <text>a 5,6-dihydrouridine in mRNA + NADP(+) = a uridine in mRNA + NADPH + H(+)</text>
        <dbReference type="Rhea" id="RHEA:69855"/>
        <dbReference type="Rhea" id="RHEA-COMP:14658"/>
        <dbReference type="Rhea" id="RHEA-COMP:17789"/>
        <dbReference type="ChEBI" id="CHEBI:15378"/>
        <dbReference type="ChEBI" id="CHEBI:57783"/>
        <dbReference type="ChEBI" id="CHEBI:58349"/>
        <dbReference type="ChEBI" id="CHEBI:65315"/>
        <dbReference type="ChEBI" id="CHEBI:74443"/>
    </reaction>
    <physiologicalReaction direction="right-to-left" evidence="22">
        <dbReference type="Rhea" id="RHEA:69857"/>
    </physiologicalReaction>
</comment>
<dbReference type="RefSeq" id="XP_024703579.1">
    <property type="nucleotide sequence ID" value="XM_024845775.1"/>
</dbReference>
<name>A0A2I2G5X6_9EURO</name>
<dbReference type="SUPFAM" id="SSF51395">
    <property type="entry name" value="FMN-linked oxidoreductases"/>
    <property type="match status" value="1"/>
</dbReference>
<evidence type="ECO:0000256" key="12">
    <source>
        <dbReference type="ARBA" id="ARBA00022737"/>
    </source>
</evidence>
<evidence type="ECO:0000256" key="19">
    <source>
        <dbReference type="ARBA" id="ARBA00045934"/>
    </source>
</evidence>
<keyword evidence="10 25" id="KW-0819">tRNA processing</keyword>
<evidence type="ECO:0000256" key="6">
    <source>
        <dbReference type="ARBA" id="ARBA00022490"/>
    </source>
</evidence>
<evidence type="ECO:0000256" key="1">
    <source>
        <dbReference type="ARBA" id="ARBA00001917"/>
    </source>
</evidence>
<evidence type="ECO:0000256" key="3">
    <source>
        <dbReference type="ARBA" id="ARBA00004496"/>
    </source>
</evidence>
<evidence type="ECO:0000313" key="29">
    <source>
        <dbReference type="Proteomes" id="UP000234275"/>
    </source>
</evidence>
<evidence type="ECO:0000256" key="10">
    <source>
        <dbReference type="ARBA" id="ARBA00022694"/>
    </source>
</evidence>
<dbReference type="InterPro" id="IPR000571">
    <property type="entry name" value="Znf_CCCH"/>
</dbReference>
<dbReference type="GeneID" id="36553474"/>
<evidence type="ECO:0000256" key="15">
    <source>
        <dbReference type="ARBA" id="ARBA00022857"/>
    </source>
</evidence>
<evidence type="ECO:0000256" key="13">
    <source>
        <dbReference type="ARBA" id="ARBA00022771"/>
    </source>
</evidence>
<dbReference type="GO" id="GO:0102265">
    <property type="term" value="F:tRNA-dihydrouridine47 synthase activity"/>
    <property type="evidence" value="ECO:0007669"/>
    <property type="project" value="UniProtKB-EC"/>
</dbReference>
<evidence type="ECO:0000256" key="11">
    <source>
        <dbReference type="ARBA" id="ARBA00022723"/>
    </source>
</evidence>
<keyword evidence="6" id="KW-0963">Cytoplasm</keyword>
<evidence type="ECO:0000256" key="8">
    <source>
        <dbReference type="ARBA" id="ARBA00022643"/>
    </source>
</evidence>
<dbReference type="InterPro" id="IPR035587">
    <property type="entry name" value="DUS-like_FMN-bd"/>
</dbReference>
<dbReference type="GO" id="GO:0005737">
    <property type="term" value="C:cytoplasm"/>
    <property type="evidence" value="ECO:0007669"/>
    <property type="project" value="UniProtKB-SubCell"/>
</dbReference>
<feature type="domain" description="C3H1-type" evidence="27">
    <location>
        <begin position="133"/>
        <end position="166"/>
    </location>
</feature>
<evidence type="ECO:0000256" key="26">
    <source>
        <dbReference type="SAM" id="MobiDB-lite"/>
    </source>
</evidence>
<keyword evidence="8 25" id="KW-0288">FMN</keyword>
<proteinExistence type="inferred from homology"/>
<dbReference type="EC" id="1.3.1.89" evidence="4 25"/>
<dbReference type="GO" id="GO:0008270">
    <property type="term" value="F:zinc ion binding"/>
    <property type="evidence" value="ECO:0007669"/>
    <property type="project" value="UniProtKB-KW"/>
</dbReference>
<evidence type="ECO:0000256" key="2">
    <source>
        <dbReference type="ARBA" id="ARBA00004123"/>
    </source>
</evidence>
<feature type="region of interest" description="Disordered" evidence="26">
    <location>
        <begin position="281"/>
        <end position="312"/>
    </location>
</feature>
<dbReference type="FunFam" id="3.20.20.70:FF:000145">
    <property type="entry name" value="tRNA-dihydrouridine(47) synthase [NAD(P)(+)]"/>
    <property type="match status" value="1"/>
</dbReference>
<dbReference type="GO" id="GO:0106414">
    <property type="term" value="F:mRNA dihydrouridine synthase activity"/>
    <property type="evidence" value="ECO:0007669"/>
    <property type="project" value="RHEA"/>
</dbReference>
<dbReference type="GO" id="GO:0006397">
    <property type="term" value="P:mRNA processing"/>
    <property type="evidence" value="ECO:0007669"/>
    <property type="project" value="UniProtKB-KW"/>
</dbReference>
<keyword evidence="18" id="KW-0539">Nucleus</keyword>
<evidence type="ECO:0000259" key="27">
    <source>
        <dbReference type="PROSITE" id="PS50103"/>
    </source>
</evidence>
<evidence type="ECO:0000256" key="22">
    <source>
        <dbReference type="ARBA" id="ARBA00049447"/>
    </source>
</evidence>
<comment type="similarity">
    <text evidence="25">Belongs to the dus family. Dus3 subfamily.</text>
</comment>
<protein>
    <recommendedName>
        <fullName evidence="5 25">tRNA-dihydrouridine(47) synthase [NAD(P)(+)]</fullName>
        <ecNumber evidence="4 25">1.3.1.89</ecNumber>
    </recommendedName>
    <alternativeName>
        <fullName evidence="25">tRNA-dihydrouridine synthase 3</fullName>
    </alternativeName>
</protein>
<dbReference type="InterPro" id="IPR018517">
    <property type="entry name" value="tRNA_hU_synthase_CS"/>
</dbReference>
<feature type="compositionally biased region" description="Basic and acidic residues" evidence="26">
    <location>
        <begin position="281"/>
        <end position="310"/>
    </location>
</feature>
<feature type="zinc finger region" description="C3H1-type" evidence="24">
    <location>
        <begin position="133"/>
        <end position="166"/>
    </location>
</feature>
<keyword evidence="14 24" id="KW-0862">Zinc</keyword>
<evidence type="ECO:0000256" key="7">
    <source>
        <dbReference type="ARBA" id="ARBA00022630"/>
    </source>
</evidence>
<keyword evidence="29" id="KW-1185">Reference proteome</keyword>
<evidence type="ECO:0000256" key="14">
    <source>
        <dbReference type="ARBA" id="ARBA00022833"/>
    </source>
</evidence>
<feature type="region of interest" description="Disordered" evidence="26">
    <location>
        <begin position="1"/>
        <end position="138"/>
    </location>
</feature>
<evidence type="ECO:0000256" key="9">
    <source>
        <dbReference type="ARBA" id="ARBA00022664"/>
    </source>
</evidence>
<dbReference type="CDD" id="cd02801">
    <property type="entry name" value="DUS_like_FMN"/>
    <property type="match status" value="1"/>
</dbReference>
<comment type="caution">
    <text evidence="28">The sequence shown here is derived from an EMBL/GenBank/DDBJ whole genome shotgun (WGS) entry which is preliminary data.</text>
</comment>
<evidence type="ECO:0000256" key="20">
    <source>
        <dbReference type="ARBA" id="ARBA00048266"/>
    </source>
</evidence>
<evidence type="ECO:0000256" key="25">
    <source>
        <dbReference type="RuleBase" id="RU291113"/>
    </source>
</evidence>
<evidence type="ECO:0000256" key="18">
    <source>
        <dbReference type="ARBA" id="ARBA00023242"/>
    </source>
</evidence>
<keyword evidence="15 25" id="KW-0521">NADP</keyword>
<evidence type="ECO:0000313" key="28">
    <source>
        <dbReference type="EMBL" id="PLB48277.1"/>
    </source>
</evidence>
<keyword evidence="17 25" id="KW-0520">NAD</keyword>
<dbReference type="GO" id="GO:0003723">
    <property type="term" value="F:RNA binding"/>
    <property type="evidence" value="ECO:0007669"/>
    <property type="project" value="TreeGrafter"/>
</dbReference>
<dbReference type="Pfam" id="PF25585">
    <property type="entry name" value="zf-CCCH_DUS3L"/>
    <property type="match status" value="2"/>
</dbReference>
<dbReference type="Pfam" id="PF01207">
    <property type="entry name" value="Dus"/>
    <property type="match status" value="2"/>
</dbReference>
<keyword evidence="16 25" id="KW-0560">Oxidoreductase</keyword>
<comment type="catalytic activity">
    <reaction evidence="23">
        <text>5,6-dihydrouridine(47) in tRNA + NADP(+) = uridine(47) in tRNA + NADPH + H(+)</text>
        <dbReference type="Rhea" id="RHEA:53360"/>
        <dbReference type="Rhea" id="RHEA-COMP:13539"/>
        <dbReference type="Rhea" id="RHEA-COMP:13540"/>
        <dbReference type="ChEBI" id="CHEBI:15378"/>
        <dbReference type="ChEBI" id="CHEBI:57783"/>
        <dbReference type="ChEBI" id="CHEBI:58349"/>
        <dbReference type="ChEBI" id="CHEBI:65315"/>
        <dbReference type="ChEBI" id="CHEBI:74443"/>
        <dbReference type="EC" id="1.3.1.89"/>
    </reaction>
    <physiologicalReaction direction="right-to-left" evidence="23">
        <dbReference type="Rhea" id="RHEA:53362"/>
    </physiologicalReaction>
</comment>
<dbReference type="Proteomes" id="UP000234275">
    <property type="component" value="Unassembled WGS sequence"/>
</dbReference>
<evidence type="ECO:0000256" key="17">
    <source>
        <dbReference type="ARBA" id="ARBA00023027"/>
    </source>
</evidence>
<evidence type="ECO:0000256" key="23">
    <source>
        <dbReference type="ARBA" id="ARBA00049513"/>
    </source>
</evidence>
<keyword evidence="12" id="KW-0677">Repeat</keyword>
<comment type="function">
    <text evidence="19">Catalyzes the synthesis of dihydrouridine, a modified base found in the D-loop of most tRNAs. Specifically modifies U47 in cytoplasmic tRNAs. Catalyzes the synthesis of dihydrouridine in some mRNAs, thereby affecting their translation.</text>
</comment>
<gene>
    <name evidence="28" type="ORF">P170DRAFT_386620</name>
</gene>
<accession>A0A2I2G5X6</accession>
<dbReference type="InterPro" id="IPR013785">
    <property type="entry name" value="Aldolase_TIM"/>
</dbReference>
<keyword evidence="13 24" id="KW-0863">Zinc-finger</keyword>
<dbReference type="STRING" id="1392250.A0A2I2G5X6"/>
<dbReference type="GO" id="GO:0005634">
    <property type="term" value="C:nucleus"/>
    <property type="evidence" value="ECO:0007669"/>
    <property type="project" value="UniProtKB-SubCell"/>
</dbReference>
<evidence type="ECO:0000256" key="21">
    <source>
        <dbReference type="ARBA" id="ARBA00048342"/>
    </source>
</evidence>
<keyword evidence="7 25" id="KW-0285">Flavoprotein</keyword>
<comment type="cofactor">
    <cofactor evidence="1 25">
        <name>FMN</name>
        <dbReference type="ChEBI" id="CHEBI:58210"/>
    </cofactor>
</comment>
<dbReference type="GO" id="GO:0050660">
    <property type="term" value="F:flavin adenine dinucleotide binding"/>
    <property type="evidence" value="ECO:0007669"/>
    <property type="project" value="UniProtKB-UniRule"/>
</dbReference>
<evidence type="ECO:0000256" key="16">
    <source>
        <dbReference type="ARBA" id="ARBA00023002"/>
    </source>
</evidence>
<dbReference type="EMBL" id="MSFO01000005">
    <property type="protein sequence ID" value="PLB48277.1"/>
    <property type="molecule type" value="Genomic_DNA"/>
</dbReference>
<evidence type="ECO:0000256" key="24">
    <source>
        <dbReference type="PROSITE-ProRule" id="PRU00723"/>
    </source>
</evidence>
<dbReference type="PANTHER" id="PTHR45846:SF1">
    <property type="entry name" value="TRNA-DIHYDROURIDINE(47) SYNTHASE [NAD(P)(+)]-LIKE"/>
    <property type="match status" value="1"/>
</dbReference>
<comment type="catalytic activity">
    <reaction evidence="21">
        <text>a 5,6-dihydrouridine in mRNA + NAD(+) = a uridine in mRNA + NADH + H(+)</text>
        <dbReference type="Rhea" id="RHEA:69851"/>
        <dbReference type="Rhea" id="RHEA-COMP:14658"/>
        <dbReference type="Rhea" id="RHEA-COMP:17789"/>
        <dbReference type="ChEBI" id="CHEBI:15378"/>
        <dbReference type="ChEBI" id="CHEBI:57540"/>
        <dbReference type="ChEBI" id="CHEBI:57945"/>
        <dbReference type="ChEBI" id="CHEBI:65315"/>
        <dbReference type="ChEBI" id="CHEBI:74443"/>
    </reaction>
    <physiologicalReaction direction="right-to-left" evidence="21">
        <dbReference type="Rhea" id="RHEA:69853"/>
    </physiologicalReaction>
</comment>
<organism evidence="28 29">
    <name type="scientific">Aspergillus steynii IBT 23096</name>
    <dbReference type="NCBI Taxonomy" id="1392250"/>
    <lineage>
        <taxon>Eukaryota</taxon>
        <taxon>Fungi</taxon>
        <taxon>Dikarya</taxon>
        <taxon>Ascomycota</taxon>
        <taxon>Pezizomycotina</taxon>
        <taxon>Eurotiomycetes</taxon>
        <taxon>Eurotiomycetidae</taxon>
        <taxon>Eurotiales</taxon>
        <taxon>Aspergillaceae</taxon>
        <taxon>Aspergillus</taxon>
        <taxon>Aspergillus subgen. Circumdati</taxon>
    </lineage>
</organism>
<dbReference type="Gene3D" id="3.20.20.70">
    <property type="entry name" value="Aldolase class I"/>
    <property type="match status" value="1"/>
</dbReference>
<comment type="subcellular location">
    <subcellularLocation>
        <location evidence="3">Cytoplasm</location>
    </subcellularLocation>
    <subcellularLocation>
        <location evidence="2">Nucleus</location>
    </subcellularLocation>
</comment>
<sequence>MDSTDAQAQPPHAENPPTAPIPEQQNGASAAEGTEGPPSKKAKLDEPATSNEENANAGPRRLKGIAAIKPEFLVQQLPNRRPEPEQNPDDAAEAAGHDDRDGGNNDKQDKKDKKEKKKKNSGANKARSFGKSQDAKSLCPSRTFAPEFSPGACNWGDKCRHEHDLRTYLKEHKREDLTTFNGLCPVWDARGKCPAGWKCRLVGSHMVERETEDGKKELVLTEDEERKKKAQPMVPCATEDGSVNVVSAEDKYGLARKKTTLPRAEAVNNWLEKSGKELEKSIHGRHQDGDAKPENEGEEKEQREENRARYVEPPFLPSEKRRLYFGPETPALAPLTTQGNLPFRRLCTELGAQFTYSEMAMSMPLIQGHKSEWALLRAHQTEILPPTVSMKDNVVQGYDNSKDMKFGAQIAANKPWQALKATEVLSRYTPNLRVIDLNCGCPIDLVFREGAGSALLEHPAKLEKIVRGMNAVSEEIPITVKIRMGTRDNAPNATKLAERMILGGYEYSLINAGPPGAAAITLHGRSRQQRYTRSADWGYIAECAALIKRLNEQTADVTDTIREPEARSQPNGGKTFFLGNGDCYSHVDYDEHINNSGVDSVMIGRGALIKPWIFEEIQAGQYLDKSASERLAMVEKFAKYGLEAWGSDEYGVGITRRFLLEWLSFTYRYVPIGILEYLPPNIQDRPPIWKGRNDLETLMGSPNYKDWIKITEMFLGPAHKDFKFEPKHKSNSYDEAEG</sequence>
<dbReference type="AlphaFoldDB" id="A0A2I2G5X6"/>
<dbReference type="VEuPathDB" id="FungiDB:P170DRAFT_386620"/>
<dbReference type="PANTHER" id="PTHR45846">
    <property type="entry name" value="TRNA-DIHYDROURIDINE(47) SYNTHASE [NAD(P)(+)]-LIKE"/>
    <property type="match status" value="1"/>
</dbReference>